<reference evidence="1 2" key="1">
    <citation type="journal article" date="2015" name="Nature">
        <title>rRNA introns, odd ribosomes, and small enigmatic genomes across a large radiation of phyla.</title>
        <authorList>
            <person name="Brown C.T."/>
            <person name="Hug L.A."/>
            <person name="Thomas B.C."/>
            <person name="Sharon I."/>
            <person name="Castelle C.J."/>
            <person name="Singh A."/>
            <person name="Wilkins M.J."/>
            <person name="Williams K.H."/>
            <person name="Banfield J.F."/>
        </authorList>
    </citation>
    <scope>NUCLEOTIDE SEQUENCE [LARGE SCALE GENOMIC DNA]</scope>
</reference>
<gene>
    <name evidence="1" type="ORF">UU67_C0030G0006</name>
</gene>
<comment type="caution">
    <text evidence="1">The sequence shown here is derived from an EMBL/GenBank/DDBJ whole genome shotgun (WGS) entry which is preliminary data.</text>
</comment>
<sequence length="258" mass="30028">MMTLWEEFLIRNASRFDIDSSLPLRLQKRQLLGLLGFSNNKALVSCRASDKQRIENLFQEYSDKGFPFLILVSEKPSRTIVPPLFTVKGRNEIIWRDDKNVKSNISYAQFLDIISGYDPPTWLEFSNYIWGHNTIAGRLAYINAEQQIIELQLGVIPSQLLAPDRQGNFPVYDGSLSFFELSRSDYWQHIARLRSLGHDPLSFNVVRKIIEELGSRYFMGWQELVKIAPLPTLEFGVDTTDWKFTFIDIDWPSQWKEV</sequence>
<dbReference type="Proteomes" id="UP000034753">
    <property type="component" value="Unassembled WGS sequence"/>
</dbReference>
<proteinExistence type="predicted"/>
<organism evidence="1 2">
    <name type="scientific">Candidatus Daviesbacteria bacterium GW2011_GWB1_41_5</name>
    <dbReference type="NCBI Taxonomy" id="1618429"/>
    <lineage>
        <taxon>Bacteria</taxon>
        <taxon>Candidatus Daviesiibacteriota</taxon>
    </lineage>
</organism>
<dbReference type="AlphaFoldDB" id="A0A0G0YU29"/>
<name>A0A0G0YU29_9BACT</name>
<protein>
    <submittedName>
        <fullName evidence="1">Uncharacterized protein</fullName>
    </submittedName>
</protein>
<dbReference type="EMBL" id="LCBN01000030">
    <property type="protein sequence ID" value="KKS13176.1"/>
    <property type="molecule type" value="Genomic_DNA"/>
</dbReference>
<evidence type="ECO:0000313" key="1">
    <source>
        <dbReference type="EMBL" id="KKS13176.1"/>
    </source>
</evidence>
<evidence type="ECO:0000313" key="2">
    <source>
        <dbReference type="Proteomes" id="UP000034753"/>
    </source>
</evidence>
<accession>A0A0G0YU29</accession>